<sequence>MPAGPIVVEFCVLLVRRLPCDNCRYGRSMSTVACVIKIVAKEKVLTGDRYPIWNSHILSGGKTFAIDIRRRKILIRGNLHVAVAESYVARPKYWLGSELSSICFVIVDDISKTFSIALRIRCFEFWEFAVENHRVGDSLSREATEVRVFLGQLRAMALKNLGAQAMA</sequence>
<dbReference type="Proteomes" id="UP000887565">
    <property type="component" value="Unplaced"/>
</dbReference>
<reference evidence="2" key="1">
    <citation type="submission" date="2022-11" db="UniProtKB">
        <authorList>
            <consortium name="WormBaseParasite"/>
        </authorList>
    </citation>
    <scope>IDENTIFICATION</scope>
</reference>
<dbReference type="WBParaSite" id="nRc.2.0.1.t46413-RA">
    <property type="protein sequence ID" value="nRc.2.0.1.t46413-RA"/>
    <property type="gene ID" value="nRc.2.0.1.g46413"/>
</dbReference>
<accession>A0A915L7F9</accession>
<protein>
    <submittedName>
        <fullName evidence="2">Uncharacterized protein</fullName>
    </submittedName>
</protein>
<organism evidence="1 2">
    <name type="scientific">Romanomermis culicivorax</name>
    <name type="common">Nematode worm</name>
    <dbReference type="NCBI Taxonomy" id="13658"/>
    <lineage>
        <taxon>Eukaryota</taxon>
        <taxon>Metazoa</taxon>
        <taxon>Ecdysozoa</taxon>
        <taxon>Nematoda</taxon>
        <taxon>Enoplea</taxon>
        <taxon>Dorylaimia</taxon>
        <taxon>Mermithida</taxon>
        <taxon>Mermithoidea</taxon>
        <taxon>Mermithidae</taxon>
        <taxon>Romanomermis</taxon>
    </lineage>
</organism>
<evidence type="ECO:0000313" key="1">
    <source>
        <dbReference type="Proteomes" id="UP000887565"/>
    </source>
</evidence>
<dbReference type="AlphaFoldDB" id="A0A915L7F9"/>
<name>A0A915L7F9_ROMCU</name>
<evidence type="ECO:0000313" key="2">
    <source>
        <dbReference type="WBParaSite" id="nRc.2.0.1.t46413-RA"/>
    </source>
</evidence>
<proteinExistence type="predicted"/>
<keyword evidence="1" id="KW-1185">Reference proteome</keyword>